<name>A0ABD0LET0_9CAEN</name>
<evidence type="ECO:0000313" key="3">
    <source>
        <dbReference type="Proteomes" id="UP001519460"/>
    </source>
</evidence>
<evidence type="ECO:0000256" key="1">
    <source>
        <dbReference type="SAM" id="MobiDB-lite"/>
    </source>
</evidence>
<comment type="caution">
    <text evidence="2">The sequence shown here is derived from an EMBL/GenBank/DDBJ whole genome shotgun (WGS) entry which is preliminary data.</text>
</comment>
<sequence>MTEGRKGAEAPDKQISSENKDGRYQTLAYETKPSEKRIKKAGDGSSILQRSGLMNEGQVENWRNSLALWG</sequence>
<reference evidence="2 3" key="1">
    <citation type="journal article" date="2023" name="Sci. Data">
        <title>Genome assembly of the Korean intertidal mud-creeper Batillaria attramentaria.</title>
        <authorList>
            <person name="Patra A.K."/>
            <person name="Ho P.T."/>
            <person name="Jun S."/>
            <person name="Lee S.J."/>
            <person name="Kim Y."/>
            <person name="Won Y.J."/>
        </authorList>
    </citation>
    <scope>NUCLEOTIDE SEQUENCE [LARGE SCALE GENOMIC DNA]</scope>
    <source>
        <strain evidence="2">Wonlab-2016</strain>
    </source>
</reference>
<dbReference type="Proteomes" id="UP001519460">
    <property type="component" value="Unassembled WGS sequence"/>
</dbReference>
<keyword evidence="3" id="KW-1185">Reference proteome</keyword>
<protein>
    <submittedName>
        <fullName evidence="2">Uncharacterized protein</fullName>
    </submittedName>
</protein>
<gene>
    <name evidence="2" type="ORF">BaRGS_00010751</name>
</gene>
<accession>A0ABD0LET0</accession>
<evidence type="ECO:0000313" key="2">
    <source>
        <dbReference type="EMBL" id="KAK7497880.1"/>
    </source>
</evidence>
<dbReference type="EMBL" id="JACVVK020000054">
    <property type="protein sequence ID" value="KAK7497880.1"/>
    <property type="molecule type" value="Genomic_DNA"/>
</dbReference>
<feature type="region of interest" description="Disordered" evidence="1">
    <location>
        <begin position="1"/>
        <end position="25"/>
    </location>
</feature>
<feature type="compositionally biased region" description="Basic and acidic residues" evidence="1">
    <location>
        <begin position="1"/>
        <end position="12"/>
    </location>
</feature>
<dbReference type="AlphaFoldDB" id="A0ABD0LET0"/>
<organism evidence="2 3">
    <name type="scientific">Batillaria attramentaria</name>
    <dbReference type="NCBI Taxonomy" id="370345"/>
    <lineage>
        <taxon>Eukaryota</taxon>
        <taxon>Metazoa</taxon>
        <taxon>Spiralia</taxon>
        <taxon>Lophotrochozoa</taxon>
        <taxon>Mollusca</taxon>
        <taxon>Gastropoda</taxon>
        <taxon>Caenogastropoda</taxon>
        <taxon>Sorbeoconcha</taxon>
        <taxon>Cerithioidea</taxon>
        <taxon>Batillariidae</taxon>
        <taxon>Batillaria</taxon>
    </lineage>
</organism>
<proteinExistence type="predicted"/>